<dbReference type="CDD" id="cd02340">
    <property type="entry name" value="ZZ_NBR1_like"/>
    <property type="match status" value="1"/>
</dbReference>
<dbReference type="PANTHER" id="PTHR15090:SF0">
    <property type="entry name" value="SEQUESTOSOME-1"/>
    <property type="match status" value="1"/>
</dbReference>
<dbReference type="CDD" id="cd14320">
    <property type="entry name" value="UBA_SQSTM"/>
    <property type="match status" value="1"/>
</dbReference>
<feature type="compositionally biased region" description="Low complexity" evidence="16">
    <location>
        <begin position="558"/>
        <end position="579"/>
    </location>
</feature>
<dbReference type="GO" id="GO:0003677">
    <property type="term" value="F:DNA binding"/>
    <property type="evidence" value="ECO:0007669"/>
    <property type="project" value="UniProtKB-KW"/>
</dbReference>
<evidence type="ECO:0000256" key="6">
    <source>
        <dbReference type="ARBA" id="ARBA00022771"/>
    </source>
</evidence>
<evidence type="ECO:0000313" key="21">
    <source>
        <dbReference type="RefSeq" id="XP_016984799.1"/>
    </source>
</evidence>
<feature type="compositionally biased region" description="Low complexity" evidence="16">
    <location>
        <begin position="381"/>
        <end position="435"/>
    </location>
</feature>
<dbReference type="PROSITE" id="PS51745">
    <property type="entry name" value="PB1"/>
    <property type="match status" value="1"/>
</dbReference>
<evidence type="ECO:0000256" key="4">
    <source>
        <dbReference type="ARBA" id="ARBA00022723"/>
    </source>
</evidence>
<dbReference type="PROSITE" id="PS01357">
    <property type="entry name" value="ZF_ZZ_1"/>
    <property type="match status" value="1"/>
</dbReference>
<feature type="compositionally biased region" description="Polar residues" evidence="16">
    <location>
        <begin position="436"/>
        <end position="455"/>
    </location>
</feature>
<feature type="region of interest" description="Disordered" evidence="16">
    <location>
        <begin position="249"/>
        <end position="319"/>
    </location>
</feature>
<dbReference type="SMART" id="SM00291">
    <property type="entry name" value="ZnF_ZZ"/>
    <property type="match status" value="1"/>
</dbReference>
<dbReference type="GO" id="GO:0005080">
    <property type="term" value="F:protein kinase C binding"/>
    <property type="evidence" value="ECO:0007669"/>
    <property type="project" value="TreeGrafter"/>
</dbReference>
<name>A0A6P4FBW7_DRORH</name>
<feature type="region of interest" description="Disordered" evidence="16">
    <location>
        <begin position="98"/>
        <end position="118"/>
    </location>
</feature>
<feature type="compositionally biased region" description="Polar residues" evidence="16">
    <location>
        <begin position="310"/>
        <end position="319"/>
    </location>
</feature>
<dbReference type="PROSITE" id="PS50030">
    <property type="entry name" value="UBA"/>
    <property type="match status" value="1"/>
</dbReference>
<feature type="region of interest" description="Disordered" evidence="16">
    <location>
        <begin position="357"/>
        <end position="493"/>
    </location>
</feature>
<keyword evidence="9" id="KW-0804">Transcription</keyword>
<evidence type="ECO:0000256" key="9">
    <source>
        <dbReference type="ARBA" id="ARBA00023163"/>
    </source>
</evidence>
<dbReference type="InterPro" id="IPR053793">
    <property type="entry name" value="PB1-like"/>
</dbReference>
<dbReference type="SUPFAM" id="SSF57850">
    <property type="entry name" value="RING/U-box"/>
    <property type="match status" value="1"/>
</dbReference>
<keyword evidence="4" id="KW-0479">Metal-binding</keyword>
<evidence type="ECO:0000313" key="20">
    <source>
        <dbReference type="RefSeq" id="XP_016984798.1"/>
    </source>
</evidence>
<keyword evidence="7" id="KW-0862">Zinc</keyword>
<dbReference type="Pfam" id="PF00564">
    <property type="entry name" value="PB1"/>
    <property type="match status" value="1"/>
</dbReference>
<reference evidence="20 21" key="1">
    <citation type="submission" date="2025-04" db="UniProtKB">
        <authorList>
            <consortium name="RefSeq"/>
        </authorList>
    </citation>
    <scope>IDENTIFICATION</scope>
</reference>
<dbReference type="InterPro" id="IPR052260">
    <property type="entry name" value="Autophagy_Rcpt_SigReg"/>
</dbReference>
<dbReference type="InterPro" id="IPR043145">
    <property type="entry name" value="Znf_ZZ_sf"/>
</dbReference>
<evidence type="ECO:0000256" key="15">
    <source>
        <dbReference type="PROSITE-ProRule" id="PRU00228"/>
    </source>
</evidence>
<organism evidence="20">
    <name type="scientific">Drosophila rhopaloa</name>
    <name type="common">Fruit fly</name>
    <dbReference type="NCBI Taxonomy" id="1041015"/>
    <lineage>
        <taxon>Eukaryota</taxon>
        <taxon>Metazoa</taxon>
        <taxon>Ecdysozoa</taxon>
        <taxon>Arthropoda</taxon>
        <taxon>Hexapoda</taxon>
        <taxon>Insecta</taxon>
        <taxon>Pterygota</taxon>
        <taxon>Neoptera</taxon>
        <taxon>Endopterygota</taxon>
        <taxon>Diptera</taxon>
        <taxon>Brachycera</taxon>
        <taxon>Muscomorpha</taxon>
        <taxon>Ephydroidea</taxon>
        <taxon>Drosophilidae</taxon>
        <taxon>Drosophila</taxon>
        <taxon>Sophophora</taxon>
    </lineage>
</organism>
<dbReference type="InterPro" id="IPR033741">
    <property type="entry name" value="SQSTM_UBA"/>
</dbReference>
<evidence type="ECO:0000256" key="7">
    <source>
        <dbReference type="ARBA" id="ARBA00022833"/>
    </source>
</evidence>
<feature type="compositionally biased region" description="Basic and acidic residues" evidence="16">
    <location>
        <begin position="282"/>
        <end position="293"/>
    </location>
</feature>
<evidence type="ECO:0000259" key="17">
    <source>
        <dbReference type="PROSITE" id="PS50030"/>
    </source>
</evidence>
<dbReference type="GO" id="GO:0007032">
    <property type="term" value="P:endosome organization"/>
    <property type="evidence" value="ECO:0007669"/>
    <property type="project" value="TreeGrafter"/>
</dbReference>
<dbReference type="InterPro" id="IPR009060">
    <property type="entry name" value="UBA-like_sf"/>
</dbReference>
<dbReference type="InterPro" id="IPR000270">
    <property type="entry name" value="PB1_dom"/>
</dbReference>
<feature type="region of interest" description="Disordered" evidence="16">
    <location>
        <begin position="558"/>
        <end position="583"/>
    </location>
</feature>
<feature type="domain" description="ZZ-type" evidence="18">
    <location>
        <begin position="125"/>
        <end position="176"/>
    </location>
</feature>
<dbReference type="Gene3D" id="3.30.60.90">
    <property type="match status" value="1"/>
</dbReference>
<feature type="domain" description="PB1" evidence="19">
    <location>
        <begin position="3"/>
        <end position="91"/>
    </location>
</feature>
<dbReference type="RefSeq" id="XP_016984799.1">
    <property type="nucleotide sequence ID" value="XM_017129310.1"/>
</dbReference>
<comment type="subcellular location">
    <subcellularLocation>
        <location evidence="2">Cytoplasm</location>
    </subcellularLocation>
    <subcellularLocation>
        <location evidence="1">Nucleus</location>
    </subcellularLocation>
</comment>
<dbReference type="GO" id="GO:0000423">
    <property type="term" value="P:mitophagy"/>
    <property type="evidence" value="ECO:0007669"/>
    <property type="project" value="TreeGrafter"/>
</dbReference>
<keyword evidence="5" id="KW-0677">Repeat</keyword>
<feature type="compositionally biased region" description="Low complexity" evidence="16">
    <location>
        <begin position="263"/>
        <end position="281"/>
    </location>
</feature>
<dbReference type="SUPFAM" id="SSF46934">
    <property type="entry name" value="UBA-like"/>
    <property type="match status" value="1"/>
</dbReference>
<evidence type="ECO:0000256" key="16">
    <source>
        <dbReference type="SAM" id="MobiDB-lite"/>
    </source>
</evidence>
<dbReference type="GO" id="GO:0035973">
    <property type="term" value="P:aggrephagy"/>
    <property type="evidence" value="ECO:0007669"/>
    <property type="project" value="TreeGrafter"/>
</dbReference>
<comment type="function">
    <text evidence="11">Required for selective autophagy activation by ubiquitinated proteins. Implicated in sigma rhabdovirus multiplication and necessary for male fertility. Involved in activating transcription of Drs.</text>
</comment>
<dbReference type="GO" id="GO:0008270">
    <property type="term" value="F:zinc ion binding"/>
    <property type="evidence" value="ECO:0007669"/>
    <property type="project" value="UniProtKB-KW"/>
</dbReference>
<evidence type="ECO:0000256" key="12">
    <source>
        <dbReference type="ARBA" id="ARBA00062450"/>
    </source>
</evidence>
<keyword evidence="6 15" id="KW-0863">Zinc-finger</keyword>
<evidence type="ECO:0000256" key="14">
    <source>
        <dbReference type="ARBA" id="ARBA00081379"/>
    </source>
</evidence>
<dbReference type="InterPro" id="IPR015940">
    <property type="entry name" value="UBA"/>
</dbReference>
<dbReference type="RefSeq" id="XP_016984798.2">
    <property type="nucleotide sequence ID" value="XM_017129309.2"/>
</dbReference>
<proteinExistence type="predicted"/>
<protein>
    <recommendedName>
        <fullName evidence="13">Protein ref(2)P</fullName>
    </recommendedName>
    <alternativeName>
        <fullName evidence="14">Refractory to sigma P</fullName>
    </alternativeName>
</protein>
<gene>
    <name evidence="20 21" type="primary">LOC108048561</name>
</gene>
<evidence type="ECO:0000259" key="18">
    <source>
        <dbReference type="PROSITE" id="PS50135"/>
    </source>
</evidence>
<dbReference type="GO" id="GO:0005634">
    <property type="term" value="C:nucleus"/>
    <property type="evidence" value="ECO:0007669"/>
    <property type="project" value="UniProtKB-SubCell"/>
</dbReference>
<evidence type="ECO:0000256" key="2">
    <source>
        <dbReference type="ARBA" id="ARBA00004496"/>
    </source>
</evidence>
<dbReference type="RefSeq" id="XP_016984798.1">
    <property type="nucleotide sequence ID" value="XM_017129309.1"/>
</dbReference>
<dbReference type="RefSeq" id="XP_016984799.2">
    <property type="nucleotide sequence ID" value="XM_017129310.2"/>
</dbReference>
<dbReference type="FunFam" id="1.10.8.10:FF:000034">
    <property type="entry name" value="Sequestosome 1"/>
    <property type="match status" value="1"/>
</dbReference>
<evidence type="ECO:0000256" key="11">
    <source>
        <dbReference type="ARBA" id="ARBA00054138"/>
    </source>
</evidence>
<evidence type="ECO:0000256" key="3">
    <source>
        <dbReference type="ARBA" id="ARBA00022490"/>
    </source>
</evidence>
<dbReference type="FunFam" id="3.30.60.90:FF:000016">
    <property type="entry name" value="Refractory to sigma P"/>
    <property type="match status" value="1"/>
</dbReference>
<dbReference type="OrthoDB" id="441278at2759"/>
<sequence length="639" mass="68805">MPEKLLKITYQGAAVAGPQKKINAYLRMPSQNYTILRREIELYLFQERQLPRCEFRTFWIDTDHDEIEIVNQNDYEIFMAKCEANMHVQVAPLVTVEEPKASQQQDSSANAGAPSVDDPSNFTIHDSVECDGCGLAPIVGFRYKCIQCNNYDLCQKCEAAHKHPEHMMVRMPTNNGPTTVDAWLTGPNPWGRRCSRRSRGHCPFQEATQTAPAAESSRDSRRERRHARRHGGVLSQFVEMMTNLPLNETAGTATSEPQKPKAAEPAPSAPQAKPTATAQKAAETEAKPTEPKKINIAPTVPPTEDPVTAPRSSEPTTPVINLENISQIVPPEYMRAGIEILNNFSELFAKMIDPTESGDSGIFGPSMTPSTEAKKPEEKAQSSGQSAASSTSQSSAPSAVPSAAPSAVPSAAPSAVPSAAPSAVPSAAPSEVPSANQSNAPSANPSATPSISGSISDAPLETEPLITKPTEAAPVSATNNEEERRRSDSLDQDWQVIDNAYSANNTNLINLDSTNPTAAPQQPVRDFGQLGELLRQHINEEARVEQATVNTQTAQVDTVSTATSTTSVSTSSVGTSPAAPEEKRSVPVYHTDERINSSIHAMMAMGFSNEGAWLTQLLESVQGNIPAALDIMHVSQNRN</sequence>
<keyword evidence="8" id="KW-0238">DNA-binding</keyword>
<evidence type="ECO:0000256" key="1">
    <source>
        <dbReference type="ARBA" id="ARBA00004123"/>
    </source>
</evidence>
<evidence type="ECO:0000256" key="5">
    <source>
        <dbReference type="ARBA" id="ARBA00022737"/>
    </source>
</evidence>
<dbReference type="Gene3D" id="1.10.8.10">
    <property type="entry name" value="DNA helicase RuvA subunit, C-terminal domain"/>
    <property type="match status" value="1"/>
</dbReference>
<dbReference type="OMA" id="VHAMMAM"/>
<evidence type="ECO:0000256" key="13">
    <source>
        <dbReference type="ARBA" id="ARBA00071657"/>
    </source>
</evidence>
<evidence type="ECO:0000259" key="19">
    <source>
        <dbReference type="PROSITE" id="PS51745"/>
    </source>
</evidence>
<evidence type="ECO:0000256" key="10">
    <source>
        <dbReference type="ARBA" id="ARBA00023242"/>
    </source>
</evidence>
<dbReference type="InterPro" id="IPR000433">
    <property type="entry name" value="Znf_ZZ"/>
</dbReference>
<dbReference type="PROSITE" id="PS50135">
    <property type="entry name" value="ZF_ZZ_2"/>
    <property type="match status" value="1"/>
</dbReference>
<dbReference type="GO" id="GO:0044753">
    <property type="term" value="C:amphisome"/>
    <property type="evidence" value="ECO:0007669"/>
    <property type="project" value="TreeGrafter"/>
</dbReference>
<dbReference type="GO" id="GO:0016235">
    <property type="term" value="C:aggresome"/>
    <property type="evidence" value="ECO:0007669"/>
    <property type="project" value="TreeGrafter"/>
</dbReference>
<dbReference type="Pfam" id="PF16577">
    <property type="entry name" value="UBA_5"/>
    <property type="match status" value="1"/>
</dbReference>
<dbReference type="AlphaFoldDB" id="A0A6P4FBW7"/>
<dbReference type="PANTHER" id="PTHR15090">
    <property type="entry name" value="SEQUESTOSOME 1-RELATED"/>
    <property type="match status" value="1"/>
</dbReference>
<evidence type="ECO:0000256" key="8">
    <source>
        <dbReference type="ARBA" id="ARBA00023125"/>
    </source>
</evidence>
<dbReference type="Pfam" id="PF00569">
    <property type="entry name" value="ZZ"/>
    <property type="match status" value="1"/>
</dbReference>
<dbReference type="GO" id="GO:0070530">
    <property type="term" value="F:K63-linked polyubiquitin modification-dependent protein binding"/>
    <property type="evidence" value="ECO:0007669"/>
    <property type="project" value="TreeGrafter"/>
</dbReference>
<keyword evidence="3" id="KW-0963">Cytoplasm</keyword>
<feature type="domain" description="UBA" evidence="17">
    <location>
        <begin position="590"/>
        <end position="635"/>
    </location>
</feature>
<accession>A0A6P4FBW7</accession>
<comment type="subunit">
    <text evidence="12">Interacts with aPKC and Traf6.</text>
</comment>
<feature type="region of interest" description="Disordered" evidence="16">
    <location>
        <begin position="194"/>
        <end position="237"/>
    </location>
</feature>
<feature type="compositionally biased region" description="Polar residues" evidence="16">
    <location>
        <begin position="101"/>
        <end position="110"/>
    </location>
</feature>
<keyword evidence="10" id="KW-0539">Nucleus</keyword>